<sequence>MKKKKPIKLISSVVIVLAIIAGSIFYFTRSQSNANSLSQKLIPQTVKELSGDGNKGSNFLLTGSVAPNQISKLTLDNSKGTVSEVHVKEGDSVVKGQKLYTYQNPDGELALKEAQLTVTNQANDLEQKRSDASLKWEQHNKKQGDLDKLTTKYNQAGAEEKEALKQEKTQLETEVAQAKSDARTADSLIGTAEIELEKAQLGVTNAEKKYGSNDVLAEVDGVVKKVDTDQMNKSVAEGNKETFMEITDTSSLYVNGQVDEFNKDQLAIDQPVKIIDRTDEKKVWSGKISKVGNLAAESGGDDEKKQEENPNLSKYPFKVIFDSTDTPPPLGRHMYVEVLPKGDEANKVKLPLDFVIQEGKESYVWLVKKDKIEKSKIEAGEPDKETNTVEITKGLTEEDQIVYPYSTLKAGMEVGSDVKVN</sequence>
<dbReference type="InterPro" id="IPR050465">
    <property type="entry name" value="UPF0194_transport"/>
</dbReference>
<feature type="domain" description="YknX-like C-terminal permuted SH3-like" evidence="6">
    <location>
        <begin position="348"/>
        <end position="414"/>
    </location>
</feature>
<feature type="transmembrane region" description="Helical" evidence="4">
    <location>
        <begin position="7"/>
        <end position="27"/>
    </location>
</feature>
<evidence type="ECO:0000256" key="1">
    <source>
        <dbReference type="ARBA" id="ARBA00004196"/>
    </source>
</evidence>
<dbReference type="RefSeq" id="WP_322809272.1">
    <property type="nucleotide sequence ID" value="NZ_JAVBVO010000003.1"/>
</dbReference>
<dbReference type="PANTHER" id="PTHR32347:SF14">
    <property type="entry name" value="EFFLUX SYSTEM COMPONENT YKNX-RELATED"/>
    <property type="match status" value="1"/>
</dbReference>
<protein>
    <submittedName>
        <fullName evidence="8">Efflux RND transporter periplasmic adaptor subunit</fullName>
    </submittedName>
</protein>
<dbReference type="Pfam" id="PF25989">
    <property type="entry name" value="YknX_C"/>
    <property type="match status" value="1"/>
</dbReference>
<comment type="subcellular location">
    <subcellularLocation>
        <location evidence="1">Cell envelope</location>
    </subcellularLocation>
</comment>
<dbReference type="Gene3D" id="2.40.30.170">
    <property type="match status" value="1"/>
</dbReference>
<feature type="domain" description="YknX-like beta-barrel" evidence="7">
    <location>
        <begin position="253"/>
        <end position="338"/>
    </location>
</feature>
<organism evidence="8 9">
    <name type="scientific">Carnobacterium maltaromaticum</name>
    <name type="common">Carnobacterium piscicola</name>
    <dbReference type="NCBI Taxonomy" id="2751"/>
    <lineage>
        <taxon>Bacteria</taxon>
        <taxon>Bacillati</taxon>
        <taxon>Bacillota</taxon>
        <taxon>Bacilli</taxon>
        <taxon>Lactobacillales</taxon>
        <taxon>Carnobacteriaceae</taxon>
        <taxon>Carnobacterium</taxon>
    </lineage>
</organism>
<dbReference type="Gene3D" id="2.40.420.20">
    <property type="match status" value="1"/>
</dbReference>
<dbReference type="PRINTS" id="PR01490">
    <property type="entry name" value="RTXTOXIND"/>
</dbReference>
<dbReference type="GO" id="GO:0030313">
    <property type="term" value="C:cell envelope"/>
    <property type="evidence" value="ECO:0007669"/>
    <property type="project" value="UniProtKB-SubCell"/>
</dbReference>
<proteinExistence type="predicted"/>
<evidence type="ECO:0000259" key="5">
    <source>
        <dbReference type="Pfam" id="PF25984"/>
    </source>
</evidence>
<dbReference type="Pfam" id="PF25984">
    <property type="entry name" value="BSH_YknX"/>
    <property type="match status" value="1"/>
</dbReference>
<dbReference type="AlphaFoldDB" id="A0AAW9K4Q5"/>
<gene>
    <name evidence="8" type="ORF">RAK27_12875</name>
</gene>
<evidence type="ECO:0000256" key="4">
    <source>
        <dbReference type="SAM" id="Phobius"/>
    </source>
</evidence>
<dbReference type="PANTHER" id="PTHR32347">
    <property type="entry name" value="EFFLUX SYSTEM COMPONENT YKNX-RELATED"/>
    <property type="match status" value="1"/>
</dbReference>
<dbReference type="InterPro" id="IPR058636">
    <property type="entry name" value="Beta-barrel_YknX"/>
</dbReference>
<keyword evidence="4" id="KW-0812">Transmembrane</keyword>
<dbReference type="InterPro" id="IPR058637">
    <property type="entry name" value="YknX-like_C"/>
</dbReference>
<feature type="domain" description="YknX-like barrel-sandwich hybrid" evidence="5">
    <location>
        <begin position="75"/>
        <end position="245"/>
    </location>
</feature>
<dbReference type="EMBL" id="JAVBVO010000003">
    <property type="protein sequence ID" value="MDZ5759550.1"/>
    <property type="molecule type" value="Genomic_DNA"/>
</dbReference>
<evidence type="ECO:0000313" key="9">
    <source>
        <dbReference type="Proteomes" id="UP001290462"/>
    </source>
</evidence>
<evidence type="ECO:0000259" key="6">
    <source>
        <dbReference type="Pfam" id="PF25989"/>
    </source>
</evidence>
<dbReference type="Pfam" id="PF25990">
    <property type="entry name" value="Beta-barrel_YknX"/>
    <property type="match status" value="1"/>
</dbReference>
<evidence type="ECO:0000256" key="2">
    <source>
        <dbReference type="ARBA" id="ARBA00023054"/>
    </source>
</evidence>
<dbReference type="InterPro" id="IPR058639">
    <property type="entry name" value="BSH_YknX-like"/>
</dbReference>
<evidence type="ECO:0000313" key="8">
    <source>
        <dbReference type="EMBL" id="MDZ5759550.1"/>
    </source>
</evidence>
<keyword evidence="4" id="KW-0472">Membrane</keyword>
<dbReference type="Proteomes" id="UP001290462">
    <property type="component" value="Unassembled WGS sequence"/>
</dbReference>
<reference evidence="8" key="1">
    <citation type="submission" date="2023-08" db="EMBL/GenBank/DDBJ databases">
        <title>Genomic characterization of piscicolin 126 produced by Carnobacterium maltaromaticum CM22 strain isolated from salmon (Salmo salar).</title>
        <authorList>
            <person name="Gonzalez-Gragera E."/>
            <person name="Garcia-Lopez J.D."/>
            <person name="Teso-Perez C."/>
            <person name="Gimenez-Hernandez I."/>
            <person name="Peralta-Sanchez J.M."/>
            <person name="Valdivia E."/>
            <person name="Montalban-Lopez M."/>
            <person name="Martin-Platero A.M."/>
            <person name="Banos A."/>
            <person name="Martinez-Bueno M."/>
        </authorList>
    </citation>
    <scope>NUCLEOTIDE SEQUENCE</scope>
    <source>
        <strain evidence="8">CM22</strain>
    </source>
</reference>
<keyword evidence="4" id="KW-1133">Transmembrane helix</keyword>
<evidence type="ECO:0000259" key="7">
    <source>
        <dbReference type="Pfam" id="PF25990"/>
    </source>
</evidence>
<keyword evidence="2 3" id="KW-0175">Coiled coil</keyword>
<accession>A0AAW9K4Q5</accession>
<evidence type="ECO:0000256" key="3">
    <source>
        <dbReference type="SAM" id="Coils"/>
    </source>
</evidence>
<dbReference type="SUPFAM" id="SSF111369">
    <property type="entry name" value="HlyD-like secretion proteins"/>
    <property type="match status" value="1"/>
</dbReference>
<comment type="caution">
    <text evidence="8">The sequence shown here is derived from an EMBL/GenBank/DDBJ whole genome shotgun (WGS) entry which is preliminary data.</text>
</comment>
<feature type="coiled-coil region" evidence="3">
    <location>
        <begin position="111"/>
        <end position="181"/>
    </location>
</feature>
<name>A0AAW9K4Q5_CARML</name>
<dbReference type="Gene3D" id="2.40.50.100">
    <property type="match status" value="1"/>
</dbReference>